<feature type="transmembrane region" description="Helical" evidence="6">
    <location>
        <begin position="167"/>
        <end position="184"/>
    </location>
</feature>
<comment type="subcellular location">
    <subcellularLocation>
        <location evidence="1">Membrane</location>
        <topology evidence="1">Multi-pass membrane protein</topology>
    </subcellularLocation>
</comment>
<organism evidence="7 8">
    <name type="scientific">Kuraishia capsulata CBS 1993</name>
    <dbReference type="NCBI Taxonomy" id="1382522"/>
    <lineage>
        <taxon>Eukaryota</taxon>
        <taxon>Fungi</taxon>
        <taxon>Dikarya</taxon>
        <taxon>Ascomycota</taxon>
        <taxon>Saccharomycotina</taxon>
        <taxon>Pichiomycetes</taxon>
        <taxon>Pichiales</taxon>
        <taxon>Pichiaceae</taxon>
        <taxon>Kuraishia</taxon>
    </lineage>
</organism>
<feature type="transmembrane region" description="Helical" evidence="6">
    <location>
        <begin position="476"/>
        <end position="493"/>
    </location>
</feature>
<dbReference type="HOGENOM" id="CLU_021430_1_1_1"/>
<feature type="transmembrane region" description="Helical" evidence="6">
    <location>
        <begin position="376"/>
        <end position="396"/>
    </location>
</feature>
<gene>
    <name evidence="7" type="ORF">KUCA_T00004787001</name>
</gene>
<dbReference type="EMBL" id="HG793130">
    <property type="protein sequence ID" value="CDK28802.1"/>
    <property type="molecule type" value="Genomic_DNA"/>
</dbReference>
<feature type="transmembrane region" description="Helical" evidence="6">
    <location>
        <begin position="342"/>
        <end position="364"/>
    </location>
</feature>
<proteinExistence type="inferred from homology"/>
<evidence type="ECO:0000256" key="2">
    <source>
        <dbReference type="ARBA" id="ARBA00010323"/>
    </source>
</evidence>
<dbReference type="STRING" id="1382522.W6MU09"/>
<dbReference type="AlphaFoldDB" id="W6MU09"/>
<dbReference type="OrthoDB" id="420606at2759"/>
<evidence type="ECO:0000256" key="6">
    <source>
        <dbReference type="SAM" id="Phobius"/>
    </source>
</evidence>
<dbReference type="PANTHER" id="PTHR13285:SF18">
    <property type="entry name" value="PROTEIN-CYSTEINE N-PALMITOYLTRANSFERASE RASP"/>
    <property type="match status" value="1"/>
</dbReference>
<dbReference type="GO" id="GO:0016020">
    <property type="term" value="C:membrane"/>
    <property type="evidence" value="ECO:0007669"/>
    <property type="project" value="UniProtKB-SubCell"/>
</dbReference>
<dbReference type="GO" id="GO:0008374">
    <property type="term" value="F:O-acyltransferase activity"/>
    <property type="evidence" value="ECO:0007669"/>
    <property type="project" value="TreeGrafter"/>
</dbReference>
<accession>W6MU09</accession>
<evidence type="ECO:0000256" key="4">
    <source>
        <dbReference type="ARBA" id="ARBA00022989"/>
    </source>
</evidence>
<sequence length="583" mass="68532">MSFSSFFALQTLDGRLEPSAQSMKKRQEIISKAHKSRWSTVEFRVYLAVFVVVVPLMFKAAMEASNETNPNYYRYERILSNGWMFGRKVDNSDAQYKFFRDNFMLLGGLILLHSTLRRISLFFGVARRTFDFAFGLIFLFGAHGFNCIKILVHIMTAFCIGRYIQNRRISITLLWIYSVGSLFINDKYRRISYGQILPFLSFMDTFSGIINRWDVFFNFTMLRFLSFNLDYVFRKEQLAKTIKKDDDQPNKSVSEMAGDSGSETYSVLEKNVTPPEQTVKLLNDRERLEAPFDLEDYNIFNYLAYVTYTPLFIAGPIITFNDYMYQTIHTLPTINFKRIAVYALRLGFCILVMETLLHFTYVVAVAKAKAWEGDTPFQISMIGLFNLNIIWLKLLIPWRLFRLWSLIDGIDPPENMIRCMDNNYSAMCFWRAWHRSYNRWLLKYIYVPLGGSRYRIVTSLAVFSFVAVWHDIELRLLIWGWLVVLFLLPEIILTQTFQPYTNEWWYRHVCACGAVVNIWMMMLANLYGFCLNYDGMKMLCDSMFKTLDGWLFFLASSVCLFVAAQVMRELRQNEHRQGIDVKC</sequence>
<feature type="transmembrane region" description="Helical" evidence="6">
    <location>
        <begin position="549"/>
        <end position="567"/>
    </location>
</feature>
<dbReference type="Proteomes" id="UP000019384">
    <property type="component" value="Unassembled WGS sequence"/>
</dbReference>
<reference evidence="7" key="2">
    <citation type="submission" date="2014-02" db="EMBL/GenBank/DDBJ databases">
        <title>Complete DNA sequence of /Kuraishia capsulata/ illustrates novel genomic features among budding yeasts (/Saccharomycotina/).</title>
        <authorList>
            <person name="Morales L."/>
            <person name="Noel B."/>
            <person name="Porcel B."/>
            <person name="Marcet-Houben M."/>
            <person name="Hullo M-F."/>
            <person name="Sacerdot C."/>
            <person name="Tekaia F."/>
            <person name="Leh-Louis V."/>
            <person name="Despons L."/>
            <person name="Khanna V."/>
            <person name="Aury J-M."/>
            <person name="Barbe V."/>
            <person name="Couloux A."/>
            <person name="Labadie K."/>
            <person name="Pelletier E."/>
            <person name="Souciet J-L."/>
            <person name="Boekhout T."/>
            <person name="Gabaldon T."/>
            <person name="Wincker P."/>
            <person name="Dujon B."/>
        </authorList>
    </citation>
    <scope>NUCLEOTIDE SEQUENCE</scope>
    <source>
        <strain evidence="7">CBS 1993</strain>
    </source>
</reference>
<evidence type="ECO:0000256" key="1">
    <source>
        <dbReference type="ARBA" id="ARBA00004141"/>
    </source>
</evidence>
<dbReference type="Pfam" id="PF03062">
    <property type="entry name" value="MBOAT"/>
    <property type="match status" value="1"/>
</dbReference>
<evidence type="ECO:0000256" key="5">
    <source>
        <dbReference type="ARBA" id="ARBA00023136"/>
    </source>
</evidence>
<evidence type="ECO:0008006" key="9">
    <source>
        <dbReference type="Google" id="ProtNLM"/>
    </source>
</evidence>
<feature type="transmembrane region" description="Helical" evidence="6">
    <location>
        <begin position="43"/>
        <end position="62"/>
    </location>
</feature>
<keyword evidence="8" id="KW-1185">Reference proteome</keyword>
<evidence type="ECO:0000313" key="7">
    <source>
        <dbReference type="EMBL" id="CDK28802.1"/>
    </source>
</evidence>
<dbReference type="GeneID" id="34522180"/>
<keyword evidence="5 6" id="KW-0472">Membrane</keyword>
<dbReference type="RefSeq" id="XP_022460792.1">
    <property type="nucleotide sequence ID" value="XM_022605907.1"/>
</dbReference>
<feature type="transmembrane region" description="Helical" evidence="6">
    <location>
        <begin position="132"/>
        <end position="155"/>
    </location>
</feature>
<feature type="transmembrane region" description="Helical" evidence="6">
    <location>
        <begin position="452"/>
        <end position="470"/>
    </location>
</feature>
<feature type="transmembrane region" description="Helical" evidence="6">
    <location>
        <begin position="196"/>
        <end position="213"/>
    </location>
</feature>
<comment type="similarity">
    <text evidence="2">Belongs to the membrane-bound acyltransferase family.</text>
</comment>
<dbReference type="PANTHER" id="PTHR13285">
    <property type="entry name" value="ACYLTRANSFERASE"/>
    <property type="match status" value="1"/>
</dbReference>
<protein>
    <recommendedName>
        <fullName evidence="9">Glycerol uptake protein 1</fullName>
    </recommendedName>
</protein>
<evidence type="ECO:0000256" key="3">
    <source>
        <dbReference type="ARBA" id="ARBA00022692"/>
    </source>
</evidence>
<dbReference type="InterPro" id="IPR004299">
    <property type="entry name" value="MBOAT_fam"/>
</dbReference>
<reference evidence="7" key="1">
    <citation type="submission" date="2013-12" db="EMBL/GenBank/DDBJ databases">
        <authorList>
            <person name="Genoscope - CEA"/>
        </authorList>
    </citation>
    <scope>NUCLEOTIDE SEQUENCE</scope>
    <source>
        <strain evidence="7">CBS 1993</strain>
    </source>
</reference>
<feature type="transmembrane region" description="Helical" evidence="6">
    <location>
        <begin position="505"/>
        <end position="529"/>
    </location>
</feature>
<dbReference type="GO" id="GO:0006506">
    <property type="term" value="P:GPI anchor biosynthetic process"/>
    <property type="evidence" value="ECO:0007669"/>
    <property type="project" value="TreeGrafter"/>
</dbReference>
<keyword evidence="4 6" id="KW-1133">Transmembrane helix</keyword>
<dbReference type="GO" id="GO:0005783">
    <property type="term" value="C:endoplasmic reticulum"/>
    <property type="evidence" value="ECO:0007669"/>
    <property type="project" value="TreeGrafter"/>
</dbReference>
<keyword evidence="3 6" id="KW-0812">Transmembrane</keyword>
<evidence type="ECO:0000313" key="8">
    <source>
        <dbReference type="Proteomes" id="UP000019384"/>
    </source>
</evidence>
<name>W6MU09_9ASCO</name>
<dbReference type="InterPro" id="IPR051085">
    <property type="entry name" value="MB_O-acyltransferase"/>
</dbReference>
<feature type="transmembrane region" description="Helical" evidence="6">
    <location>
        <begin position="103"/>
        <end position="125"/>
    </location>
</feature>
<feature type="transmembrane region" description="Helical" evidence="6">
    <location>
        <begin position="302"/>
        <end position="321"/>
    </location>
</feature>